<dbReference type="EMBL" id="AMQS01000055">
    <property type="protein sequence ID" value="EKF50388.1"/>
    <property type="molecule type" value="Genomic_DNA"/>
</dbReference>
<organism evidence="2 3">
    <name type="scientific">Lactococcus garvieae DCC43</name>
    <dbReference type="NCBI Taxonomy" id="1231377"/>
    <lineage>
        <taxon>Bacteria</taxon>
        <taxon>Bacillati</taxon>
        <taxon>Bacillota</taxon>
        <taxon>Bacilli</taxon>
        <taxon>Lactobacillales</taxon>
        <taxon>Streptococcaceae</taxon>
        <taxon>Lactococcus</taxon>
    </lineage>
</organism>
<dbReference type="AlphaFoldDB" id="K2NS23"/>
<gene>
    <name evidence="2" type="ORF">C426_2262</name>
</gene>
<accession>K2NS23</accession>
<evidence type="ECO:0000313" key="3">
    <source>
        <dbReference type="Proteomes" id="UP000006787"/>
    </source>
</evidence>
<dbReference type="Proteomes" id="UP000006787">
    <property type="component" value="Unassembled WGS sequence"/>
</dbReference>
<reference evidence="2 3" key="1">
    <citation type="journal article" date="2012" name="J. Bacteriol.">
        <title>Genome Sequence of the Bacteriocin-Producing Strain Lactococcus garvieae DCC43.</title>
        <authorList>
            <person name="Gabrielsen C."/>
            <person name="Brede D.A."/>
            <person name="Hernandez P.E."/>
            <person name="Nes I.F."/>
            <person name="Diep D.B."/>
        </authorList>
    </citation>
    <scope>NUCLEOTIDE SEQUENCE [LARGE SCALE GENOMIC DNA]</scope>
    <source>
        <strain evidence="2 3">DCC43</strain>
    </source>
</reference>
<name>K2NS23_9LACT</name>
<dbReference type="PATRIC" id="fig|1231377.3.peg.2237"/>
<evidence type="ECO:0000256" key="1">
    <source>
        <dbReference type="SAM" id="Phobius"/>
    </source>
</evidence>
<feature type="transmembrane region" description="Helical" evidence="1">
    <location>
        <begin position="7"/>
        <end position="25"/>
    </location>
</feature>
<feature type="transmembrane region" description="Helical" evidence="1">
    <location>
        <begin position="31"/>
        <end position="51"/>
    </location>
</feature>
<sequence length="55" mass="6130">MKETIALLMIYLGATVATVAFWVWLGTLLVWKIFTIAGAASFIYPAFWIMCKGPC</sequence>
<keyword evidence="1" id="KW-0812">Transmembrane</keyword>
<keyword evidence="1" id="KW-0472">Membrane</keyword>
<proteinExistence type="predicted"/>
<keyword evidence="1" id="KW-1133">Transmembrane helix</keyword>
<evidence type="ECO:0000313" key="2">
    <source>
        <dbReference type="EMBL" id="EKF50388.1"/>
    </source>
</evidence>
<comment type="caution">
    <text evidence="2">The sequence shown here is derived from an EMBL/GenBank/DDBJ whole genome shotgun (WGS) entry which is preliminary data.</text>
</comment>
<dbReference type="RefSeq" id="WP_003136923.1">
    <property type="nucleotide sequence ID" value="NZ_AMQS01000055.1"/>
</dbReference>
<protein>
    <submittedName>
        <fullName evidence="2">Uncharacterized protein</fullName>
    </submittedName>
</protein>